<evidence type="ECO:0000259" key="1">
    <source>
        <dbReference type="Pfam" id="PF09359"/>
    </source>
</evidence>
<name>A0A9D2G663_9FIRM</name>
<evidence type="ECO:0000313" key="2">
    <source>
        <dbReference type="EMBL" id="HIZ73834.1"/>
    </source>
</evidence>
<dbReference type="InterPro" id="IPR018966">
    <property type="entry name" value="VTC_domain"/>
</dbReference>
<dbReference type="AlphaFoldDB" id="A0A9D2G663"/>
<feature type="domain" description="VTC" evidence="1">
    <location>
        <begin position="17"/>
        <end position="232"/>
    </location>
</feature>
<dbReference type="Proteomes" id="UP000824116">
    <property type="component" value="Unassembled WGS sequence"/>
</dbReference>
<comment type="caution">
    <text evidence="2">The sequence shown here is derived from an EMBL/GenBank/DDBJ whole genome shotgun (WGS) entry which is preliminary data.</text>
</comment>
<dbReference type="Gene3D" id="3.20.100.30">
    <property type="entry name" value="VTC, catalytic tunnel domain"/>
    <property type="match status" value="1"/>
</dbReference>
<dbReference type="EMBL" id="DXAY01000027">
    <property type="protein sequence ID" value="HIZ73834.1"/>
    <property type="molecule type" value="Genomic_DNA"/>
</dbReference>
<gene>
    <name evidence="2" type="ORF">H9723_01125</name>
</gene>
<accession>A0A9D2G663</accession>
<reference evidence="2" key="2">
    <citation type="submission" date="2021-04" db="EMBL/GenBank/DDBJ databases">
        <authorList>
            <person name="Gilroy R."/>
        </authorList>
    </citation>
    <scope>NUCLEOTIDE SEQUENCE</scope>
    <source>
        <strain evidence="2">CHK196-3914</strain>
    </source>
</reference>
<dbReference type="GO" id="GO:0006799">
    <property type="term" value="P:polyphosphate biosynthetic process"/>
    <property type="evidence" value="ECO:0007669"/>
    <property type="project" value="UniProtKB-ARBA"/>
</dbReference>
<proteinExistence type="predicted"/>
<dbReference type="InterPro" id="IPR042267">
    <property type="entry name" value="VTC_sf"/>
</dbReference>
<sequence>MTEIPDMMIEKTPISFRHEMKHQITLHEDRILSGRLDRLFSHDSHAGTGGCYQVTSLYFDTPDDKALRQKVSGVSRREKFRIRYYGEDLSFIRLEKKIKEGGLCAKRSTRLTAEQVELLLGGRIRFLTDSGDPLMIELYSKMKGELLRPVTVVNYEREAFVYSPGNVRVTLDRKLRTGMSPNVFFSPRTTLIPVGGDHILEVKYDAFLPELVRLAVHMPDRKTGTYSKYAVCRKYD</sequence>
<protein>
    <submittedName>
        <fullName evidence="2">Polyphosphate polymerase domain-containing protein</fullName>
    </submittedName>
</protein>
<dbReference type="CDD" id="cd07750">
    <property type="entry name" value="PolyPPase_VTC_like"/>
    <property type="match status" value="1"/>
</dbReference>
<reference evidence="2" key="1">
    <citation type="journal article" date="2021" name="PeerJ">
        <title>Extensive microbial diversity within the chicken gut microbiome revealed by metagenomics and culture.</title>
        <authorList>
            <person name="Gilroy R."/>
            <person name="Ravi A."/>
            <person name="Getino M."/>
            <person name="Pursley I."/>
            <person name="Horton D.L."/>
            <person name="Alikhan N.F."/>
            <person name="Baker D."/>
            <person name="Gharbi K."/>
            <person name="Hall N."/>
            <person name="Watson M."/>
            <person name="Adriaenssens E.M."/>
            <person name="Foster-Nyarko E."/>
            <person name="Jarju S."/>
            <person name="Secka A."/>
            <person name="Antonio M."/>
            <person name="Oren A."/>
            <person name="Chaudhuri R.R."/>
            <person name="La Ragione R."/>
            <person name="Hildebrand F."/>
            <person name="Pallen M.J."/>
        </authorList>
    </citation>
    <scope>NUCLEOTIDE SEQUENCE</scope>
    <source>
        <strain evidence="2">CHK196-3914</strain>
    </source>
</reference>
<evidence type="ECO:0000313" key="3">
    <source>
        <dbReference type="Proteomes" id="UP000824116"/>
    </source>
</evidence>
<organism evidence="2 3">
    <name type="scientific">Candidatus Mediterraneibacter stercoravium</name>
    <dbReference type="NCBI Taxonomy" id="2838685"/>
    <lineage>
        <taxon>Bacteria</taxon>
        <taxon>Bacillati</taxon>
        <taxon>Bacillota</taxon>
        <taxon>Clostridia</taxon>
        <taxon>Lachnospirales</taxon>
        <taxon>Lachnospiraceae</taxon>
        <taxon>Mediterraneibacter</taxon>
    </lineage>
</organism>
<dbReference type="Pfam" id="PF09359">
    <property type="entry name" value="VTC"/>
    <property type="match status" value="1"/>
</dbReference>